<protein>
    <submittedName>
        <fullName evidence="1">Uncharacterized protein</fullName>
    </submittedName>
</protein>
<dbReference type="EMBL" id="GBXM01091107">
    <property type="protein sequence ID" value="JAH17470.1"/>
    <property type="molecule type" value="Transcribed_RNA"/>
</dbReference>
<name>A0A0E9QMG0_ANGAN</name>
<reference evidence="1" key="1">
    <citation type="submission" date="2014-11" db="EMBL/GenBank/DDBJ databases">
        <authorList>
            <person name="Amaro Gonzalez C."/>
        </authorList>
    </citation>
    <scope>NUCLEOTIDE SEQUENCE</scope>
</reference>
<organism evidence="1">
    <name type="scientific">Anguilla anguilla</name>
    <name type="common">European freshwater eel</name>
    <name type="synonym">Muraena anguilla</name>
    <dbReference type="NCBI Taxonomy" id="7936"/>
    <lineage>
        <taxon>Eukaryota</taxon>
        <taxon>Metazoa</taxon>
        <taxon>Chordata</taxon>
        <taxon>Craniata</taxon>
        <taxon>Vertebrata</taxon>
        <taxon>Euteleostomi</taxon>
        <taxon>Actinopterygii</taxon>
        <taxon>Neopterygii</taxon>
        <taxon>Teleostei</taxon>
        <taxon>Anguilliformes</taxon>
        <taxon>Anguillidae</taxon>
        <taxon>Anguilla</taxon>
    </lineage>
</organism>
<sequence>MTDPITPVTLSGDTFTSLTATCCPSWHSRQSTGRHTVHQHS</sequence>
<dbReference type="AlphaFoldDB" id="A0A0E9QMG0"/>
<accession>A0A0E9QMG0</accession>
<proteinExistence type="predicted"/>
<reference evidence="1" key="2">
    <citation type="journal article" date="2015" name="Fish Shellfish Immunol.">
        <title>Early steps in the European eel (Anguilla anguilla)-Vibrio vulnificus interaction in the gills: Role of the RtxA13 toxin.</title>
        <authorList>
            <person name="Callol A."/>
            <person name="Pajuelo D."/>
            <person name="Ebbesson L."/>
            <person name="Teles M."/>
            <person name="MacKenzie S."/>
            <person name="Amaro C."/>
        </authorList>
    </citation>
    <scope>NUCLEOTIDE SEQUENCE</scope>
</reference>
<evidence type="ECO:0000313" key="1">
    <source>
        <dbReference type="EMBL" id="JAH17470.1"/>
    </source>
</evidence>